<sequence length="63" mass="7560">MITFLLSVPVPWFFSYSFTFFIVVHMRLQIVLKRKHQGKLELILPKIVGLPSFAPLDWYYYHS</sequence>
<reference evidence="3" key="1">
    <citation type="journal article" date="2017" name="Genome Biol.">
        <title>Comparative genomics reveals high biological diversity and specific adaptations in the industrially and medically important fungal genus Aspergillus.</title>
        <authorList>
            <person name="de Vries R.P."/>
            <person name="Riley R."/>
            <person name="Wiebenga A."/>
            <person name="Aguilar-Osorio G."/>
            <person name="Amillis S."/>
            <person name="Uchima C.A."/>
            <person name="Anderluh G."/>
            <person name="Asadollahi M."/>
            <person name="Askin M."/>
            <person name="Barry K."/>
            <person name="Battaglia E."/>
            <person name="Bayram O."/>
            <person name="Benocci T."/>
            <person name="Braus-Stromeyer S.A."/>
            <person name="Caldana C."/>
            <person name="Canovas D."/>
            <person name="Cerqueira G.C."/>
            <person name="Chen F."/>
            <person name="Chen W."/>
            <person name="Choi C."/>
            <person name="Clum A."/>
            <person name="Dos Santos R.A."/>
            <person name="Damasio A.R."/>
            <person name="Diallinas G."/>
            <person name="Emri T."/>
            <person name="Fekete E."/>
            <person name="Flipphi M."/>
            <person name="Freyberg S."/>
            <person name="Gallo A."/>
            <person name="Gournas C."/>
            <person name="Habgood R."/>
            <person name="Hainaut M."/>
            <person name="Harispe M.L."/>
            <person name="Henrissat B."/>
            <person name="Hilden K.S."/>
            <person name="Hope R."/>
            <person name="Hossain A."/>
            <person name="Karabika E."/>
            <person name="Karaffa L."/>
            <person name="Karanyi Z."/>
            <person name="Krasevec N."/>
            <person name="Kuo A."/>
            <person name="Kusch H."/>
            <person name="LaButti K."/>
            <person name="Lagendijk E.L."/>
            <person name="Lapidus A."/>
            <person name="Levasseur A."/>
            <person name="Lindquist E."/>
            <person name="Lipzen A."/>
            <person name="Logrieco A.F."/>
            <person name="MacCabe A."/>
            <person name="Maekelae M.R."/>
            <person name="Malavazi I."/>
            <person name="Melin P."/>
            <person name="Meyer V."/>
            <person name="Mielnichuk N."/>
            <person name="Miskei M."/>
            <person name="Molnar A.P."/>
            <person name="Mule G."/>
            <person name="Ngan C.Y."/>
            <person name="Orejas M."/>
            <person name="Orosz E."/>
            <person name="Ouedraogo J.P."/>
            <person name="Overkamp K.M."/>
            <person name="Park H.-S."/>
            <person name="Perrone G."/>
            <person name="Piumi F."/>
            <person name="Punt P.J."/>
            <person name="Ram A.F."/>
            <person name="Ramon A."/>
            <person name="Rauscher S."/>
            <person name="Record E."/>
            <person name="Riano-Pachon D.M."/>
            <person name="Robert V."/>
            <person name="Roehrig J."/>
            <person name="Ruller R."/>
            <person name="Salamov A."/>
            <person name="Salih N.S."/>
            <person name="Samson R.A."/>
            <person name="Sandor E."/>
            <person name="Sanguinetti M."/>
            <person name="Schuetze T."/>
            <person name="Sepcic K."/>
            <person name="Shelest E."/>
            <person name="Sherlock G."/>
            <person name="Sophianopoulou V."/>
            <person name="Squina F.M."/>
            <person name="Sun H."/>
            <person name="Susca A."/>
            <person name="Todd R.B."/>
            <person name="Tsang A."/>
            <person name="Unkles S.E."/>
            <person name="van de Wiele N."/>
            <person name="van Rossen-Uffink D."/>
            <person name="Oliveira J.V."/>
            <person name="Vesth T.C."/>
            <person name="Visser J."/>
            <person name="Yu J.-H."/>
            <person name="Zhou M."/>
            <person name="Andersen M.R."/>
            <person name="Archer D.B."/>
            <person name="Baker S.E."/>
            <person name="Benoit I."/>
            <person name="Brakhage A.A."/>
            <person name="Braus G.H."/>
            <person name="Fischer R."/>
            <person name="Frisvad J.C."/>
            <person name="Goldman G.H."/>
            <person name="Houbraken J."/>
            <person name="Oakley B."/>
            <person name="Pocsi I."/>
            <person name="Scazzocchio C."/>
            <person name="Seiboth B."/>
            <person name="vanKuyk P.A."/>
            <person name="Wortman J."/>
            <person name="Dyer P.S."/>
            <person name="Grigoriev I.V."/>
        </authorList>
    </citation>
    <scope>NUCLEOTIDE SEQUENCE [LARGE SCALE GENOMIC DNA]</scope>
    <source>
        <strain evidence="3">CBS 106.47</strain>
    </source>
</reference>
<gene>
    <name evidence="2" type="ORF">ASPFODRAFT_49792</name>
</gene>
<proteinExistence type="predicted"/>
<feature type="transmembrane region" description="Helical" evidence="1">
    <location>
        <begin position="12"/>
        <end position="30"/>
    </location>
</feature>
<evidence type="ECO:0000313" key="3">
    <source>
        <dbReference type="Proteomes" id="UP000184063"/>
    </source>
</evidence>
<protein>
    <submittedName>
        <fullName evidence="2">Uncharacterized protein</fullName>
    </submittedName>
</protein>
<accession>A0A1M3T8X5</accession>
<dbReference type="EMBL" id="KV878246">
    <property type="protein sequence ID" value="OJZ83133.1"/>
    <property type="molecule type" value="Genomic_DNA"/>
</dbReference>
<organism evidence="2 3">
    <name type="scientific">Aspergillus luchuensis (strain CBS 106.47)</name>
    <dbReference type="NCBI Taxonomy" id="1137211"/>
    <lineage>
        <taxon>Eukaryota</taxon>
        <taxon>Fungi</taxon>
        <taxon>Dikarya</taxon>
        <taxon>Ascomycota</taxon>
        <taxon>Pezizomycotina</taxon>
        <taxon>Eurotiomycetes</taxon>
        <taxon>Eurotiomycetidae</taxon>
        <taxon>Eurotiales</taxon>
        <taxon>Aspergillaceae</taxon>
        <taxon>Aspergillus</taxon>
        <taxon>Aspergillus subgen. Circumdati</taxon>
    </lineage>
</organism>
<keyword evidence="1" id="KW-0472">Membrane</keyword>
<evidence type="ECO:0000313" key="2">
    <source>
        <dbReference type="EMBL" id="OJZ83133.1"/>
    </source>
</evidence>
<name>A0A1M3T8X5_ASPLC</name>
<keyword evidence="1" id="KW-0812">Transmembrane</keyword>
<dbReference type="AlphaFoldDB" id="A0A1M3T8X5"/>
<dbReference type="VEuPathDB" id="FungiDB:ASPFODRAFT_49792"/>
<evidence type="ECO:0000256" key="1">
    <source>
        <dbReference type="SAM" id="Phobius"/>
    </source>
</evidence>
<keyword evidence="1" id="KW-1133">Transmembrane helix</keyword>
<dbReference type="Proteomes" id="UP000184063">
    <property type="component" value="Unassembled WGS sequence"/>
</dbReference>